<evidence type="ECO:0000256" key="5">
    <source>
        <dbReference type="ARBA" id="ARBA00022989"/>
    </source>
</evidence>
<evidence type="ECO:0000256" key="1">
    <source>
        <dbReference type="ARBA" id="ARBA00004651"/>
    </source>
</evidence>
<comment type="similarity">
    <text evidence="2">Belongs to the ABC-4 integral membrane protein family. LolC/E subfamily.</text>
</comment>
<evidence type="ECO:0000259" key="8">
    <source>
        <dbReference type="Pfam" id="PF02687"/>
    </source>
</evidence>
<feature type="domain" description="ABC3 transporter permease C-terminal" evidence="8">
    <location>
        <begin position="279"/>
        <end position="399"/>
    </location>
</feature>
<evidence type="ECO:0000259" key="9">
    <source>
        <dbReference type="Pfam" id="PF12704"/>
    </source>
</evidence>
<feature type="transmembrane region" description="Helical" evidence="7">
    <location>
        <begin position="20"/>
        <end position="46"/>
    </location>
</feature>
<reference evidence="10" key="2">
    <citation type="submission" date="2021-04" db="EMBL/GenBank/DDBJ databases">
        <authorList>
            <person name="Gilroy R."/>
        </authorList>
    </citation>
    <scope>NUCLEOTIDE SEQUENCE</scope>
    <source>
        <strain evidence="10">Gambia16-554</strain>
    </source>
</reference>
<accession>A0A9D2GPU8</accession>
<keyword evidence="5 7" id="KW-1133">Transmembrane helix</keyword>
<dbReference type="PANTHER" id="PTHR30489">
    <property type="entry name" value="LIPOPROTEIN-RELEASING SYSTEM TRANSMEMBRANE PROTEIN LOLE"/>
    <property type="match status" value="1"/>
</dbReference>
<name>A0A9D2GPU8_9BACT</name>
<proteinExistence type="inferred from homology"/>
<feature type="transmembrane region" description="Helical" evidence="7">
    <location>
        <begin position="275"/>
        <end position="301"/>
    </location>
</feature>
<reference evidence="10" key="1">
    <citation type="journal article" date="2021" name="PeerJ">
        <title>Extensive microbial diversity within the chicken gut microbiome revealed by metagenomics and culture.</title>
        <authorList>
            <person name="Gilroy R."/>
            <person name="Ravi A."/>
            <person name="Getino M."/>
            <person name="Pursley I."/>
            <person name="Horton D.L."/>
            <person name="Alikhan N.F."/>
            <person name="Baker D."/>
            <person name="Gharbi K."/>
            <person name="Hall N."/>
            <person name="Watson M."/>
            <person name="Adriaenssens E.M."/>
            <person name="Foster-Nyarko E."/>
            <person name="Jarju S."/>
            <person name="Secka A."/>
            <person name="Antonio M."/>
            <person name="Oren A."/>
            <person name="Chaudhuri R.R."/>
            <person name="La Ragione R."/>
            <person name="Hildebrand F."/>
            <person name="Pallen M.J."/>
        </authorList>
    </citation>
    <scope>NUCLEOTIDE SEQUENCE</scope>
    <source>
        <strain evidence="10">Gambia16-554</strain>
    </source>
</reference>
<dbReference type="AlphaFoldDB" id="A0A9D2GPU8"/>
<dbReference type="GO" id="GO:0044874">
    <property type="term" value="P:lipoprotein localization to outer membrane"/>
    <property type="evidence" value="ECO:0007669"/>
    <property type="project" value="TreeGrafter"/>
</dbReference>
<keyword evidence="6 7" id="KW-0472">Membrane</keyword>
<keyword evidence="4 7" id="KW-0812">Transmembrane</keyword>
<feature type="domain" description="MacB-like periplasmic core" evidence="9">
    <location>
        <begin position="25"/>
        <end position="248"/>
    </location>
</feature>
<evidence type="ECO:0000256" key="6">
    <source>
        <dbReference type="ARBA" id="ARBA00023136"/>
    </source>
</evidence>
<evidence type="ECO:0000256" key="2">
    <source>
        <dbReference type="ARBA" id="ARBA00005236"/>
    </source>
</evidence>
<protein>
    <submittedName>
        <fullName evidence="10">FtsX-like permease family protein</fullName>
    </submittedName>
</protein>
<dbReference type="Proteomes" id="UP000824115">
    <property type="component" value="Unassembled WGS sequence"/>
</dbReference>
<comment type="subcellular location">
    <subcellularLocation>
        <location evidence="1">Cell membrane</location>
        <topology evidence="1">Multi-pass membrane protein</topology>
    </subcellularLocation>
</comment>
<dbReference type="InterPro" id="IPR003838">
    <property type="entry name" value="ABC3_permease_C"/>
</dbReference>
<dbReference type="Pfam" id="PF02687">
    <property type="entry name" value="FtsX"/>
    <property type="match status" value="1"/>
</dbReference>
<dbReference type="Pfam" id="PF12704">
    <property type="entry name" value="MacB_PCD"/>
    <property type="match status" value="1"/>
</dbReference>
<evidence type="ECO:0000256" key="3">
    <source>
        <dbReference type="ARBA" id="ARBA00022475"/>
    </source>
</evidence>
<evidence type="ECO:0000256" key="4">
    <source>
        <dbReference type="ARBA" id="ARBA00022692"/>
    </source>
</evidence>
<evidence type="ECO:0000256" key="7">
    <source>
        <dbReference type="SAM" id="Phobius"/>
    </source>
</evidence>
<dbReference type="InterPro" id="IPR025857">
    <property type="entry name" value="MacB_PCD"/>
</dbReference>
<comment type="caution">
    <text evidence="10">The sequence shown here is derived from an EMBL/GenBank/DDBJ whole genome shotgun (WGS) entry which is preliminary data.</text>
</comment>
<evidence type="ECO:0000313" key="11">
    <source>
        <dbReference type="Proteomes" id="UP000824115"/>
    </source>
</evidence>
<dbReference type="InterPro" id="IPR051447">
    <property type="entry name" value="Lipoprotein-release_system"/>
</dbReference>
<dbReference type="GO" id="GO:0098797">
    <property type="term" value="C:plasma membrane protein complex"/>
    <property type="evidence" value="ECO:0007669"/>
    <property type="project" value="TreeGrafter"/>
</dbReference>
<dbReference type="PANTHER" id="PTHR30489:SF0">
    <property type="entry name" value="LIPOPROTEIN-RELEASING SYSTEM TRANSMEMBRANE PROTEIN LOLE"/>
    <property type="match status" value="1"/>
</dbReference>
<keyword evidence="3" id="KW-1003">Cell membrane</keyword>
<sequence>MHLPYFIARRYLFAKKSHNVINIISIISSIGIAVGSCALIMVLSIYNGFEHVVKSMYDRAMPDIAVTCDTSRYFRTDSEAFRSVRSLPGIASFNQSIEETVFLTYGREEGTASLKGVERSYTEEPELRSCIVEGDFDLMHGDIAEAVTGRRLAVEMGIMSRFLDPIEVYFPISDGEISLVNPASSLNKETFYPTGTFFSGGGNYDNTLFVPIERARRLVGLSDNEAGTVELRLDDGADISRTVKEIRSILGPGFSVKDKYMQNETVYRMMRIEKAVIFMILLFIIIVVSCNVFGSLTMLIIEKRDDIATLQHLGARRSLIRRIFFDEGWMIIMLGAVIGIAVGIGLCLIQQYVGVIRMPGSFVVKYYPVVIKPLDILITLAGIALIGLVITALPTRRTLSRIL</sequence>
<evidence type="ECO:0000313" key="10">
    <source>
        <dbReference type="EMBL" id="HIZ85378.1"/>
    </source>
</evidence>
<dbReference type="EMBL" id="DXAW01000053">
    <property type="protein sequence ID" value="HIZ85378.1"/>
    <property type="molecule type" value="Genomic_DNA"/>
</dbReference>
<feature type="transmembrane region" description="Helical" evidence="7">
    <location>
        <begin position="329"/>
        <end position="353"/>
    </location>
</feature>
<feature type="transmembrane region" description="Helical" evidence="7">
    <location>
        <begin position="373"/>
        <end position="393"/>
    </location>
</feature>
<gene>
    <name evidence="10" type="ORF">IAC04_02685</name>
</gene>
<organism evidence="10 11">
    <name type="scientific">Candidatus Coprenecus stercoravium</name>
    <dbReference type="NCBI Taxonomy" id="2840735"/>
    <lineage>
        <taxon>Bacteria</taxon>
        <taxon>Pseudomonadati</taxon>
        <taxon>Bacteroidota</taxon>
        <taxon>Bacteroidia</taxon>
        <taxon>Bacteroidales</taxon>
        <taxon>Rikenellaceae</taxon>
        <taxon>Rikenellaceae incertae sedis</taxon>
        <taxon>Candidatus Coprenecus</taxon>
    </lineage>
</organism>